<evidence type="ECO:0000256" key="1">
    <source>
        <dbReference type="SAM" id="MobiDB-lite"/>
    </source>
</evidence>
<organism evidence="2 3">
    <name type="scientific">Aetokthonos hydrillicola Thurmond2011</name>
    <dbReference type="NCBI Taxonomy" id="2712845"/>
    <lineage>
        <taxon>Bacteria</taxon>
        <taxon>Bacillati</taxon>
        <taxon>Cyanobacteriota</taxon>
        <taxon>Cyanophyceae</taxon>
        <taxon>Nostocales</taxon>
        <taxon>Hapalosiphonaceae</taxon>
        <taxon>Aetokthonos</taxon>
    </lineage>
</organism>
<gene>
    <name evidence="2" type="ORF">G7B40_026305</name>
</gene>
<name>A0AAP5IAQ5_9CYAN</name>
<protein>
    <submittedName>
        <fullName evidence="2">Uncharacterized protein</fullName>
    </submittedName>
</protein>
<proteinExistence type="predicted"/>
<dbReference type="AlphaFoldDB" id="A0AAP5IAQ5"/>
<feature type="region of interest" description="Disordered" evidence="1">
    <location>
        <begin position="1"/>
        <end position="34"/>
    </location>
</feature>
<evidence type="ECO:0000313" key="3">
    <source>
        <dbReference type="Proteomes" id="UP000667802"/>
    </source>
</evidence>
<dbReference type="Proteomes" id="UP000667802">
    <property type="component" value="Unassembled WGS sequence"/>
</dbReference>
<feature type="region of interest" description="Disordered" evidence="1">
    <location>
        <begin position="59"/>
        <end position="80"/>
    </location>
</feature>
<dbReference type="RefSeq" id="WP_208350592.1">
    <property type="nucleotide sequence ID" value="NZ_JAALHA020000015.1"/>
</dbReference>
<feature type="compositionally biased region" description="Gly residues" evidence="1">
    <location>
        <begin position="59"/>
        <end position="71"/>
    </location>
</feature>
<accession>A0AAP5IAQ5</accession>
<dbReference type="EMBL" id="JAALHA020000015">
    <property type="protein sequence ID" value="MDR9898046.1"/>
    <property type="molecule type" value="Genomic_DNA"/>
</dbReference>
<sequence length="80" mass="8462">MPTEGNRPAALDSPPNAVAPPADLDSPDYYAGKPRCRTGSPTLYPLTGVGFLQIHLGGVRLGRPGGEGGQGRNSKFKYMY</sequence>
<evidence type="ECO:0000313" key="2">
    <source>
        <dbReference type="EMBL" id="MDR9898046.1"/>
    </source>
</evidence>
<reference evidence="3" key="1">
    <citation type="journal article" date="2021" name="Science">
        <title>Hunting the eagle killer: A cyanobacterial neurotoxin causes vacuolar myelinopathy.</title>
        <authorList>
            <person name="Breinlinger S."/>
            <person name="Phillips T.J."/>
            <person name="Haram B.N."/>
            <person name="Mares J."/>
            <person name="Martinez Yerena J.A."/>
            <person name="Hrouzek P."/>
            <person name="Sobotka R."/>
            <person name="Henderson W.M."/>
            <person name="Schmieder P."/>
            <person name="Williams S.M."/>
            <person name="Lauderdale J.D."/>
            <person name="Wilde H.D."/>
            <person name="Gerrin W."/>
            <person name="Kust A."/>
            <person name="Washington J.W."/>
            <person name="Wagner C."/>
            <person name="Geier B."/>
            <person name="Liebeke M."/>
            <person name="Enke H."/>
            <person name="Niedermeyer T.H.J."/>
            <person name="Wilde S.B."/>
        </authorList>
    </citation>
    <scope>NUCLEOTIDE SEQUENCE [LARGE SCALE GENOMIC DNA]</scope>
    <source>
        <strain evidence="3">Thurmond2011</strain>
    </source>
</reference>
<comment type="caution">
    <text evidence="2">The sequence shown here is derived from an EMBL/GenBank/DDBJ whole genome shotgun (WGS) entry which is preliminary data.</text>
</comment>
<keyword evidence="3" id="KW-1185">Reference proteome</keyword>